<comment type="caution">
    <text evidence="2">The sequence shown here is derived from an EMBL/GenBank/DDBJ whole genome shotgun (WGS) entry which is preliminary data.</text>
</comment>
<keyword evidence="3" id="KW-1185">Reference proteome</keyword>
<dbReference type="AlphaFoldDB" id="A0AA41VHV9"/>
<dbReference type="Pfam" id="PF24869">
    <property type="entry name" value="DUF7734"/>
    <property type="match status" value="1"/>
</dbReference>
<accession>A0AA41VHV9</accession>
<dbReference type="EMBL" id="JAJJMA010224271">
    <property type="protein sequence ID" value="MCL7041494.1"/>
    <property type="molecule type" value="Genomic_DNA"/>
</dbReference>
<gene>
    <name evidence="2" type="ORF">MKW94_025976</name>
</gene>
<protein>
    <recommendedName>
        <fullName evidence="1">DUF7734 domain-containing protein</fullName>
    </recommendedName>
</protein>
<evidence type="ECO:0000313" key="3">
    <source>
        <dbReference type="Proteomes" id="UP001177140"/>
    </source>
</evidence>
<name>A0AA41VHV9_PAPNU</name>
<dbReference type="Proteomes" id="UP001177140">
    <property type="component" value="Unassembled WGS sequence"/>
</dbReference>
<dbReference type="GO" id="GO:0009507">
    <property type="term" value="C:chloroplast"/>
    <property type="evidence" value="ECO:0007669"/>
    <property type="project" value="TreeGrafter"/>
</dbReference>
<proteinExistence type="predicted"/>
<evidence type="ECO:0000313" key="2">
    <source>
        <dbReference type="EMBL" id="MCL7041494.1"/>
    </source>
</evidence>
<sequence>MLKHIHGGLLLQPSLPFSSPPTVLPIKTTTCALVHPSSHVAIDRTPCNYDFKRMQRAKHCNIYCLARRRVRYEDEDENEDDEEQSSNGYNSELSLLESYSESARSEALLVRAIVDGQEEEVLIFKGFSSCLSYRTSPDPSRSILPERAVIKSIDRIRGPFDPSNIEYIEKGLTLKDFQRRIEETN</sequence>
<dbReference type="PANTHER" id="PTHR36729">
    <property type="entry name" value="EXPRESSED PROTEIN"/>
    <property type="match status" value="1"/>
</dbReference>
<dbReference type="PANTHER" id="PTHR36729:SF2">
    <property type="entry name" value="EXPRESSED PROTEIN"/>
    <property type="match status" value="1"/>
</dbReference>
<dbReference type="InterPro" id="IPR056636">
    <property type="entry name" value="DUF7734"/>
</dbReference>
<organism evidence="2 3">
    <name type="scientific">Papaver nudicaule</name>
    <name type="common">Iceland poppy</name>
    <dbReference type="NCBI Taxonomy" id="74823"/>
    <lineage>
        <taxon>Eukaryota</taxon>
        <taxon>Viridiplantae</taxon>
        <taxon>Streptophyta</taxon>
        <taxon>Embryophyta</taxon>
        <taxon>Tracheophyta</taxon>
        <taxon>Spermatophyta</taxon>
        <taxon>Magnoliopsida</taxon>
        <taxon>Ranunculales</taxon>
        <taxon>Papaveraceae</taxon>
        <taxon>Papaveroideae</taxon>
        <taxon>Papaver</taxon>
    </lineage>
</organism>
<feature type="domain" description="DUF7734" evidence="1">
    <location>
        <begin position="95"/>
        <end position="180"/>
    </location>
</feature>
<evidence type="ECO:0000259" key="1">
    <source>
        <dbReference type="Pfam" id="PF24869"/>
    </source>
</evidence>
<reference evidence="2" key="1">
    <citation type="submission" date="2022-03" db="EMBL/GenBank/DDBJ databases">
        <title>A functionally conserved STORR gene fusion in Papaver species that diverged 16.8 million years ago.</title>
        <authorList>
            <person name="Catania T."/>
        </authorList>
    </citation>
    <scope>NUCLEOTIDE SEQUENCE</scope>
    <source>
        <strain evidence="2">S-191538</strain>
    </source>
</reference>